<feature type="region of interest" description="Disordered" evidence="1">
    <location>
        <begin position="90"/>
        <end position="113"/>
    </location>
</feature>
<dbReference type="RefSeq" id="WP_002716321.1">
    <property type="nucleotide sequence ID" value="NZ_UFSI01000001.1"/>
</dbReference>
<dbReference type="InterPro" id="IPR019285">
    <property type="entry name" value="DUF2336"/>
</dbReference>
<dbReference type="Pfam" id="PF10098">
    <property type="entry name" value="DUF2336"/>
    <property type="match status" value="1"/>
</dbReference>
<proteinExistence type="predicted"/>
<accession>A0A380WBH5</accession>
<evidence type="ECO:0000256" key="1">
    <source>
        <dbReference type="SAM" id="MobiDB-lite"/>
    </source>
</evidence>
<sequence>MSTPPLFQGFDGLMSLSQREGVDIRPTLLRVLTDLYVQTPDHTPDEERQFTELTMRLLDEVDDATRAVVRGKLAIYPKTPRDVRRKLLIPPPPLYPRDAAPSLQPAQSEAEPAMVAAPPLAPQQPSPMLSMKPQDASSLIEMFTAAPSRERAKILENLLDAPLKPSAKIDPKRASRAIASLEGAAMVADAQAFTTELADALILPASVAKEIVADPLGEPLACAMKALGMNAESFQRVLLFLNPSIGASVIDVYRLARMYDILSERVALIMLAAWRGSSIVTTRAKYKSVLYDGERQRARTASSASPAPSPSDAHQPQRLPLK</sequence>
<name>A0A380WBH5_AFIFE</name>
<organism evidence="2 3">
    <name type="scientific">Afipia felis</name>
    <name type="common">Cat scratch disease bacillus</name>
    <dbReference type="NCBI Taxonomy" id="1035"/>
    <lineage>
        <taxon>Bacteria</taxon>
        <taxon>Pseudomonadati</taxon>
        <taxon>Pseudomonadota</taxon>
        <taxon>Alphaproteobacteria</taxon>
        <taxon>Hyphomicrobiales</taxon>
        <taxon>Nitrobacteraceae</taxon>
        <taxon>Afipia</taxon>
    </lineage>
</organism>
<dbReference type="AlphaFoldDB" id="A0A380WBH5"/>
<gene>
    <name evidence="2" type="ORF">NCTC12722_02708</name>
</gene>
<dbReference type="EMBL" id="UIGB01000001">
    <property type="protein sequence ID" value="SUU85495.1"/>
    <property type="molecule type" value="Genomic_DNA"/>
</dbReference>
<feature type="region of interest" description="Disordered" evidence="1">
    <location>
        <begin position="297"/>
        <end position="322"/>
    </location>
</feature>
<dbReference type="Proteomes" id="UP000254343">
    <property type="component" value="Unassembled WGS sequence"/>
</dbReference>
<protein>
    <recommendedName>
        <fullName evidence="4">Flagellar biosynthesis protein FlhF</fullName>
    </recommendedName>
</protein>
<evidence type="ECO:0000313" key="2">
    <source>
        <dbReference type="EMBL" id="SUU85495.1"/>
    </source>
</evidence>
<evidence type="ECO:0000313" key="3">
    <source>
        <dbReference type="Proteomes" id="UP000254343"/>
    </source>
</evidence>
<evidence type="ECO:0008006" key="4">
    <source>
        <dbReference type="Google" id="ProtNLM"/>
    </source>
</evidence>
<dbReference type="OrthoDB" id="8455292at2"/>
<reference evidence="2 3" key="1">
    <citation type="submission" date="2018-06" db="EMBL/GenBank/DDBJ databases">
        <authorList>
            <consortium name="Pathogen Informatics"/>
            <person name="Doyle S."/>
        </authorList>
    </citation>
    <scope>NUCLEOTIDE SEQUENCE [LARGE SCALE GENOMIC DNA]</scope>
    <source>
        <strain evidence="2 3">NCTC12722</strain>
    </source>
</reference>